<dbReference type="Proteomes" id="UP000327013">
    <property type="component" value="Chromosome 8"/>
</dbReference>
<dbReference type="Pfam" id="PF07887">
    <property type="entry name" value="Calmodulin_bind"/>
    <property type="match status" value="1"/>
</dbReference>
<evidence type="ECO:0000313" key="13">
    <source>
        <dbReference type="Proteomes" id="UP000327013"/>
    </source>
</evidence>
<evidence type="ECO:0000256" key="2">
    <source>
        <dbReference type="ARBA" id="ARBA00007214"/>
    </source>
</evidence>
<evidence type="ECO:0000256" key="3">
    <source>
        <dbReference type="ARBA" id="ARBA00023015"/>
    </source>
</evidence>
<proteinExistence type="inferred from homology"/>
<evidence type="ECO:0000259" key="10">
    <source>
        <dbReference type="Pfam" id="PF20451"/>
    </source>
</evidence>
<keyword evidence="7" id="KW-0539">Nucleus</keyword>
<evidence type="ECO:0000259" key="11">
    <source>
        <dbReference type="Pfam" id="PF20452"/>
    </source>
</evidence>
<protein>
    <submittedName>
        <fullName evidence="12">Uncharacterized protein</fullName>
    </submittedName>
</protein>
<sequence length="467" mass="52676">MAAKRFYNDSKPDQDQPPEKRMRPRPSFASVIGEVVMVNSLQNLFSTLEPLLRKVVKEEVESTLRRHTHTITRSPSLRIQALEPSTLRLSFRNKLSESTIFTGSKITDMDNNPLQVLLINSDHPTVPIVLHHSIKIEIVVLDGDFPGNSETWTSEEFNNKIVKERSGKRPLLTGGDLTVTMRDGFAPIGDIEFTDNSSWIRSRRFRLGAKVVPGSYQDSARICEAITESFVVKDHRGELYKKHHPPQLEDEVWRLEKIGKDGAFHKKLAAEGIKTVQDFLKLSVVDPPKLRNILGLGMSEKIWEATLKHARTCTLGNKLYIFRGNNFSFTLNPICQVLRAEIDGQIRDLTSINGAYVESLVRQAYATWSSLQELDGTLNETALITQGETMQQYSNPQMEMVKPFQQNGYINERAIDVGYGLSSNIGHVDCGEWVITMPIENGINFCLSETSSDGDELTPSRPFLNRS</sequence>
<evidence type="ECO:0000256" key="1">
    <source>
        <dbReference type="ARBA" id="ARBA00004123"/>
    </source>
</evidence>
<evidence type="ECO:0000256" key="4">
    <source>
        <dbReference type="ARBA" id="ARBA00023125"/>
    </source>
</evidence>
<name>A0A5N6RU75_9ROSI</name>
<dbReference type="GO" id="GO:0043565">
    <property type="term" value="F:sequence-specific DNA binding"/>
    <property type="evidence" value="ECO:0007669"/>
    <property type="project" value="TreeGrafter"/>
</dbReference>
<feature type="domain" description="Calmodulin binding protein central" evidence="10">
    <location>
        <begin position="248"/>
        <end position="313"/>
    </location>
</feature>
<dbReference type="Pfam" id="PF20452">
    <property type="entry name" value="Calmod_bind_C"/>
    <property type="match status" value="1"/>
</dbReference>
<keyword evidence="3" id="KW-0805">Transcription regulation</keyword>
<dbReference type="PANTHER" id="PTHR31713:SF42">
    <property type="entry name" value="PROTEIN SAR DEFICIENT 1"/>
    <property type="match status" value="1"/>
</dbReference>
<dbReference type="PANTHER" id="PTHR31713">
    <property type="entry name" value="OS02G0177800 PROTEIN"/>
    <property type="match status" value="1"/>
</dbReference>
<dbReference type="OrthoDB" id="757051at2759"/>
<dbReference type="AlphaFoldDB" id="A0A5N6RU75"/>
<accession>A0A5N6RU75</accession>
<evidence type="ECO:0000256" key="8">
    <source>
        <dbReference type="SAM" id="MobiDB-lite"/>
    </source>
</evidence>
<feature type="domain" description="Calmodulin binding protein C-terminal" evidence="11">
    <location>
        <begin position="318"/>
        <end position="373"/>
    </location>
</feature>
<dbReference type="InterPro" id="IPR046830">
    <property type="entry name" value="Calmod_bind_M"/>
</dbReference>
<evidence type="ECO:0000256" key="5">
    <source>
        <dbReference type="ARBA" id="ARBA00023159"/>
    </source>
</evidence>
<gene>
    <name evidence="12" type="ORF">FH972_019744</name>
</gene>
<reference evidence="12 13" key="1">
    <citation type="submission" date="2019-06" db="EMBL/GenBank/DDBJ databases">
        <title>A chromosomal-level reference genome of Carpinus fangiana (Coryloideae, Betulaceae).</title>
        <authorList>
            <person name="Yang X."/>
            <person name="Wang Z."/>
            <person name="Zhang L."/>
            <person name="Hao G."/>
            <person name="Liu J."/>
            <person name="Yang Y."/>
        </authorList>
    </citation>
    <scope>NUCLEOTIDE SEQUENCE [LARGE SCALE GENOMIC DNA]</scope>
    <source>
        <strain evidence="12">Cfa_2016G</strain>
        <tissue evidence="12">Leaf</tissue>
    </source>
</reference>
<dbReference type="GO" id="GO:0080142">
    <property type="term" value="P:regulation of salicylic acid biosynthetic process"/>
    <property type="evidence" value="ECO:0007669"/>
    <property type="project" value="TreeGrafter"/>
</dbReference>
<dbReference type="InterPro" id="IPR046829">
    <property type="entry name" value="Calmod_bind_C"/>
</dbReference>
<dbReference type="GO" id="GO:0003700">
    <property type="term" value="F:DNA-binding transcription factor activity"/>
    <property type="evidence" value="ECO:0007669"/>
    <property type="project" value="TreeGrafter"/>
</dbReference>
<dbReference type="GO" id="GO:0005634">
    <property type="term" value="C:nucleus"/>
    <property type="evidence" value="ECO:0007669"/>
    <property type="project" value="UniProtKB-SubCell"/>
</dbReference>
<evidence type="ECO:0000259" key="9">
    <source>
        <dbReference type="Pfam" id="PF07887"/>
    </source>
</evidence>
<comment type="similarity">
    <text evidence="2">Belongs to the plant ACBP60 protein family.</text>
</comment>
<dbReference type="InterPro" id="IPR012416">
    <property type="entry name" value="CBP60"/>
</dbReference>
<keyword evidence="5" id="KW-0010">Activator</keyword>
<dbReference type="GO" id="GO:0005516">
    <property type="term" value="F:calmodulin binding"/>
    <property type="evidence" value="ECO:0007669"/>
    <property type="project" value="InterPro"/>
</dbReference>
<keyword evidence="13" id="KW-1185">Reference proteome</keyword>
<keyword evidence="6" id="KW-0804">Transcription</keyword>
<evidence type="ECO:0000313" key="12">
    <source>
        <dbReference type="EMBL" id="KAE8124901.1"/>
    </source>
</evidence>
<dbReference type="InterPro" id="IPR046831">
    <property type="entry name" value="Calmodulin_bind_N"/>
</dbReference>
<feature type="region of interest" description="Disordered" evidence="8">
    <location>
        <begin position="1"/>
        <end position="24"/>
    </location>
</feature>
<comment type="subcellular location">
    <subcellularLocation>
        <location evidence="1">Nucleus</location>
    </subcellularLocation>
</comment>
<evidence type="ECO:0000256" key="7">
    <source>
        <dbReference type="ARBA" id="ARBA00023242"/>
    </source>
</evidence>
<organism evidence="12 13">
    <name type="scientific">Carpinus fangiana</name>
    <dbReference type="NCBI Taxonomy" id="176857"/>
    <lineage>
        <taxon>Eukaryota</taxon>
        <taxon>Viridiplantae</taxon>
        <taxon>Streptophyta</taxon>
        <taxon>Embryophyta</taxon>
        <taxon>Tracheophyta</taxon>
        <taxon>Spermatophyta</taxon>
        <taxon>Magnoliopsida</taxon>
        <taxon>eudicotyledons</taxon>
        <taxon>Gunneridae</taxon>
        <taxon>Pentapetalae</taxon>
        <taxon>rosids</taxon>
        <taxon>fabids</taxon>
        <taxon>Fagales</taxon>
        <taxon>Betulaceae</taxon>
        <taxon>Carpinus</taxon>
    </lineage>
</organism>
<keyword evidence="4" id="KW-0238">DNA-binding</keyword>
<feature type="domain" description="Calmodulin binding protein-like N-terminal" evidence="9">
    <location>
        <begin position="87"/>
        <end position="235"/>
    </location>
</feature>
<evidence type="ECO:0000256" key="6">
    <source>
        <dbReference type="ARBA" id="ARBA00023163"/>
    </source>
</evidence>
<dbReference type="EMBL" id="CM017328">
    <property type="protein sequence ID" value="KAE8124901.1"/>
    <property type="molecule type" value="Genomic_DNA"/>
</dbReference>
<dbReference type="Pfam" id="PF20451">
    <property type="entry name" value="Calmod_bind_M"/>
    <property type="match status" value="1"/>
</dbReference>
<feature type="compositionally biased region" description="Basic and acidic residues" evidence="8">
    <location>
        <begin position="1"/>
        <end position="21"/>
    </location>
</feature>